<gene>
    <name evidence="2" type="ORF">THAOC_29272</name>
</gene>
<feature type="non-terminal residue" evidence="2">
    <location>
        <position position="1"/>
    </location>
</feature>
<sequence length="227" mass="24818">PLQLSISNNLTWFWVKADGRGACVGRRKRLGSDEPPSLVTSTRSSFASSPLPRLDPRWLGSTLDISLEHEIACPRWEGAVRRTPLSYGWLVLKLRSVFGSSSGEDRASSEHESSSSPQTSCFPRLILEPDKCNGTRGSATLTPLRISSRLIGTPRRPSVVSIPRRVGNPRPRYYYSYPPTGDTDSPYNRSHAGSLTWVVLSSVVSIGADTSKGCVCARNNKSKARAS</sequence>
<keyword evidence="3" id="KW-1185">Reference proteome</keyword>
<evidence type="ECO:0000313" key="2">
    <source>
        <dbReference type="EMBL" id="EJK51546.1"/>
    </source>
</evidence>
<feature type="compositionally biased region" description="Basic and acidic residues" evidence="1">
    <location>
        <begin position="103"/>
        <end position="113"/>
    </location>
</feature>
<proteinExistence type="predicted"/>
<accession>K0RRK4</accession>
<reference evidence="2 3" key="1">
    <citation type="journal article" date="2012" name="Genome Biol.">
        <title>Genome and low-iron response of an oceanic diatom adapted to chronic iron limitation.</title>
        <authorList>
            <person name="Lommer M."/>
            <person name="Specht M."/>
            <person name="Roy A.S."/>
            <person name="Kraemer L."/>
            <person name="Andreson R."/>
            <person name="Gutowska M.A."/>
            <person name="Wolf J."/>
            <person name="Bergner S.V."/>
            <person name="Schilhabel M.B."/>
            <person name="Klostermeier U.C."/>
            <person name="Beiko R.G."/>
            <person name="Rosenstiel P."/>
            <person name="Hippler M."/>
            <person name="Laroche J."/>
        </authorList>
    </citation>
    <scope>NUCLEOTIDE SEQUENCE [LARGE SCALE GENOMIC DNA]</scope>
    <source>
        <strain evidence="2 3">CCMP1005</strain>
    </source>
</reference>
<feature type="compositionally biased region" description="Polar residues" evidence="1">
    <location>
        <begin position="38"/>
        <end position="48"/>
    </location>
</feature>
<dbReference type="Proteomes" id="UP000266841">
    <property type="component" value="Unassembled WGS sequence"/>
</dbReference>
<name>K0RRK4_THAOC</name>
<feature type="region of interest" description="Disordered" evidence="1">
    <location>
        <begin position="27"/>
        <end position="48"/>
    </location>
</feature>
<organism evidence="2 3">
    <name type="scientific">Thalassiosira oceanica</name>
    <name type="common">Marine diatom</name>
    <dbReference type="NCBI Taxonomy" id="159749"/>
    <lineage>
        <taxon>Eukaryota</taxon>
        <taxon>Sar</taxon>
        <taxon>Stramenopiles</taxon>
        <taxon>Ochrophyta</taxon>
        <taxon>Bacillariophyta</taxon>
        <taxon>Coscinodiscophyceae</taxon>
        <taxon>Thalassiosirophycidae</taxon>
        <taxon>Thalassiosirales</taxon>
        <taxon>Thalassiosiraceae</taxon>
        <taxon>Thalassiosira</taxon>
    </lineage>
</organism>
<evidence type="ECO:0000313" key="3">
    <source>
        <dbReference type="Proteomes" id="UP000266841"/>
    </source>
</evidence>
<evidence type="ECO:0000256" key="1">
    <source>
        <dbReference type="SAM" id="MobiDB-lite"/>
    </source>
</evidence>
<comment type="caution">
    <text evidence="2">The sequence shown here is derived from an EMBL/GenBank/DDBJ whole genome shotgun (WGS) entry which is preliminary data.</text>
</comment>
<dbReference type="EMBL" id="AGNL01041459">
    <property type="protein sequence ID" value="EJK51546.1"/>
    <property type="molecule type" value="Genomic_DNA"/>
</dbReference>
<dbReference type="AlphaFoldDB" id="K0RRK4"/>
<protein>
    <submittedName>
        <fullName evidence="2">Uncharacterized protein</fullName>
    </submittedName>
</protein>
<feature type="region of interest" description="Disordered" evidence="1">
    <location>
        <begin position="102"/>
        <end position="122"/>
    </location>
</feature>